<organism evidence="3 4">
    <name type="scientific">Gordonia paraffinivorans</name>
    <dbReference type="NCBI Taxonomy" id="175628"/>
    <lineage>
        <taxon>Bacteria</taxon>
        <taxon>Bacillati</taxon>
        <taxon>Actinomycetota</taxon>
        <taxon>Actinomycetes</taxon>
        <taxon>Mycobacteriales</taxon>
        <taxon>Gordoniaceae</taxon>
        <taxon>Gordonia</taxon>
    </lineage>
</organism>
<name>A0ABD7V0E7_9ACTN</name>
<evidence type="ECO:0000256" key="1">
    <source>
        <dbReference type="ARBA" id="ARBA00022801"/>
    </source>
</evidence>
<sequence length="261" mass="27957">MSRRCPVRRVKIEYGDEPSQFGHLYFPREGFDPEHARVVVLIHGGSWSAEYSSTIQTAVAREMSGRGALVWNIEYRRVGEPGGGWPETGRDVLDAIRALDGPVRDALSEQGIDPAGVDFSTVGVVGHSAGGHLAVWAAGQLGARTATTRITTVVAEAAVLDTVSGADKPALRALMGRPFGESPRRYREASPMLAPVFDAHVVAIHGDADDLVPLESSRRYVEDAVARGQSAELIVVPGEGHEAFVDPRSACARQTVRVLGI</sequence>
<dbReference type="GO" id="GO:0016787">
    <property type="term" value="F:hydrolase activity"/>
    <property type="evidence" value="ECO:0007669"/>
    <property type="project" value="UniProtKB-KW"/>
</dbReference>
<comment type="caution">
    <text evidence="3">The sequence shown here is derived from an EMBL/GenBank/DDBJ whole genome shotgun (WGS) entry which is preliminary data.</text>
</comment>
<dbReference type="PANTHER" id="PTHR48081">
    <property type="entry name" value="AB HYDROLASE SUPERFAMILY PROTEIN C4A8.06C"/>
    <property type="match status" value="1"/>
</dbReference>
<dbReference type="InterPro" id="IPR029058">
    <property type="entry name" value="AB_hydrolase_fold"/>
</dbReference>
<evidence type="ECO:0000313" key="3">
    <source>
        <dbReference type="EMBL" id="VFA83111.1"/>
    </source>
</evidence>
<dbReference type="InterPro" id="IPR049492">
    <property type="entry name" value="BD-FAE-like_dom"/>
</dbReference>
<keyword evidence="1 3" id="KW-0378">Hydrolase</keyword>
<dbReference type="EMBL" id="CAACYD010000005">
    <property type="protein sequence ID" value="VFA83111.1"/>
    <property type="molecule type" value="Genomic_DNA"/>
</dbReference>
<evidence type="ECO:0000259" key="2">
    <source>
        <dbReference type="Pfam" id="PF20434"/>
    </source>
</evidence>
<dbReference type="Gene3D" id="3.40.50.1820">
    <property type="entry name" value="alpha/beta hydrolase"/>
    <property type="match status" value="1"/>
</dbReference>
<gene>
    <name evidence="3" type="ORF">NCTC8139_01400</name>
</gene>
<evidence type="ECO:0000313" key="4">
    <source>
        <dbReference type="Proteomes" id="UP000360750"/>
    </source>
</evidence>
<protein>
    <submittedName>
        <fullName evidence="3">Predicted dienelactone hydrolase</fullName>
    </submittedName>
</protein>
<proteinExistence type="predicted"/>
<feature type="domain" description="BD-FAE-like" evidence="2">
    <location>
        <begin position="25"/>
        <end position="219"/>
    </location>
</feature>
<dbReference type="Proteomes" id="UP000360750">
    <property type="component" value="Unassembled WGS sequence"/>
</dbReference>
<dbReference type="RefSeq" id="WP_131733795.1">
    <property type="nucleotide sequence ID" value="NZ_CAACYD010000005.1"/>
</dbReference>
<dbReference type="AlphaFoldDB" id="A0ABD7V0E7"/>
<dbReference type="PANTHER" id="PTHR48081:SF33">
    <property type="entry name" value="KYNURENINE FORMAMIDASE"/>
    <property type="match status" value="1"/>
</dbReference>
<accession>A0ABD7V0E7</accession>
<reference evidence="3 4" key="1">
    <citation type="submission" date="2019-02" db="EMBL/GenBank/DDBJ databases">
        <authorList>
            <consortium name="Pathogen Informatics"/>
        </authorList>
    </citation>
    <scope>NUCLEOTIDE SEQUENCE [LARGE SCALE GENOMIC DNA]</scope>
    <source>
        <strain evidence="3 4">3012STDY6756503</strain>
    </source>
</reference>
<dbReference type="GeneID" id="60749427"/>
<dbReference type="SUPFAM" id="SSF53474">
    <property type="entry name" value="alpha/beta-Hydrolases"/>
    <property type="match status" value="1"/>
</dbReference>
<dbReference type="InterPro" id="IPR050300">
    <property type="entry name" value="GDXG_lipolytic_enzyme"/>
</dbReference>
<dbReference type="Pfam" id="PF20434">
    <property type="entry name" value="BD-FAE"/>
    <property type="match status" value="1"/>
</dbReference>